<dbReference type="Pfam" id="PF20772">
    <property type="entry name" value="TACO1_YebC_N"/>
    <property type="match status" value="1"/>
</dbReference>
<dbReference type="NCBIfam" id="NF001030">
    <property type="entry name" value="PRK00110.1"/>
    <property type="match status" value="1"/>
</dbReference>
<evidence type="ECO:0000256" key="1">
    <source>
        <dbReference type="ARBA" id="ARBA00008724"/>
    </source>
</evidence>
<sequence>MAGHSKWANIKHRKGRQDARRSKIWSKCSRAIIVAARNGGPDPDANLALRYAIDEAKSENMPKDTIANAIKKGSGNADGENYEAVVYEGYGPNGVAVMLDCLTDNKNRTVPELRKIFEKHGGNLGASGCVAYNFQNKGEIEISSEATSEERLMELALEAGAEDVAEEDGVFRVVTEPSDFIPVRDAIEGAGIAVASAQLSMIPDNTVTCTGRDAEKVLNLVEALEDNDDVQKVYANFDIPEDELASLG</sequence>
<keyword evidence="11" id="KW-1185">Reference proteome</keyword>
<dbReference type="PANTHER" id="PTHR12532:SF0">
    <property type="entry name" value="TRANSLATIONAL ACTIVATOR OF CYTOCHROME C OXIDASE 1"/>
    <property type="match status" value="1"/>
</dbReference>
<keyword evidence="5 6" id="KW-0804">Transcription</keyword>
<evidence type="ECO:0000256" key="4">
    <source>
        <dbReference type="ARBA" id="ARBA00023125"/>
    </source>
</evidence>
<gene>
    <name evidence="10" type="ORF">Pan265_28490</name>
</gene>
<dbReference type="InterPro" id="IPR026564">
    <property type="entry name" value="Transcrip_reg_TACO1-like_dom3"/>
</dbReference>
<evidence type="ECO:0000256" key="5">
    <source>
        <dbReference type="ARBA" id="ARBA00023163"/>
    </source>
</evidence>
<protein>
    <recommendedName>
        <fullName evidence="6">Probable transcriptional regulatory protein Pan265_28490</fullName>
    </recommendedName>
</protein>
<dbReference type="PANTHER" id="PTHR12532">
    <property type="entry name" value="TRANSLATIONAL ACTIVATOR OF CYTOCHROME C OXIDASE 1"/>
    <property type="match status" value="1"/>
</dbReference>
<dbReference type="FunFam" id="1.10.10.200:FF:000002">
    <property type="entry name" value="Probable transcriptional regulatory protein CLM62_37755"/>
    <property type="match status" value="1"/>
</dbReference>
<reference evidence="10 11" key="1">
    <citation type="submission" date="2019-02" db="EMBL/GenBank/DDBJ databases">
        <title>Deep-cultivation of Planctomycetes and their phenomic and genomic characterization uncovers novel biology.</title>
        <authorList>
            <person name="Wiegand S."/>
            <person name="Jogler M."/>
            <person name="Boedeker C."/>
            <person name="Pinto D."/>
            <person name="Vollmers J."/>
            <person name="Rivas-Marin E."/>
            <person name="Kohn T."/>
            <person name="Peeters S.H."/>
            <person name="Heuer A."/>
            <person name="Rast P."/>
            <person name="Oberbeckmann S."/>
            <person name="Bunk B."/>
            <person name="Jeske O."/>
            <person name="Meyerdierks A."/>
            <person name="Storesund J.E."/>
            <person name="Kallscheuer N."/>
            <person name="Luecker S."/>
            <person name="Lage O.M."/>
            <person name="Pohl T."/>
            <person name="Merkel B.J."/>
            <person name="Hornburger P."/>
            <person name="Mueller R.-W."/>
            <person name="Bruemmer F."/>
            <person name="Labrenz M."/>
            <person name="Spormann A.M."/>
            <person name="Op den Camp H."/>
            <person name="Overmann J."/>
            <person name="Amann R."/>
            <person name="Jetten M.S.M."/>
            <person name="Mascher T."/>
            <person name="Medema M.H."/>
            <person name="Devos D.P."/>
            <person name="Kaster A.-K."/>
            <person name="Ovreas L."/>
            <person name="Rohde M."/>
            <person name="Galperin M.Y."/>
            <person name="Jogler C."/>
        </authorList>
    </citation>
    <scope>NUCLEOTIDE SEQUENCE [LARGE SCALE GENOMIC DNA]</scope>
    <source>
        <strain evidence="10 11">Pan265</strain>
    </source>
</reference>
<evidence type="ECO:0000256" key="3">
    <source>
        <dbReference type="ARBA" id="ARBA00023015"/>
    </source>
</evidence>
<dbReference type="InterPro" id="IPR017856">
    <property type="entry name" value="Integrase-like_N"/>
</dbReference>
<evidence type="ECO:0000259" key="9">
    <source>
        <dbReference type="Pfam" id="PF20772"/>
    </source>
</evidence>
<dbReference type="OrthoDB" id="9781053at2"/>
<dbReference type="GO" id="GO:0005829">
    <property type="term" value="C:cytosol"/>
    <property type="evidence" value="ECO:0007669"/>
    <property type="project" value="TreeGrafter"/>
</dbReference>
<dbReference type="GO" id="GO:0006355">
    <property type="term" value="P:regulation of DNA-templated transcription"/>
    <property type="evidence" value="ECO:0007669"/>
    <property type="project" value="UniProtKB-UniRule"/>
</dbReference>
<dbReference type="Proteomes" id="UP000320386">
    <property type="component" value="Chromosome"/>
</dbReference>
<evidence type="ECO:0000256" key="6">
    <source>
        <dbReference type="HAMAP-Rule" id="MF_00693"/>
    </source>
</evidence>
<dbReference type="InterPro" id="IPR002876">
    <property type="entry name" value="Transcrip_reg_TACO1-like"/>
</dbReference>
<evidence type="ECO:0000313" key="11">
    <source>
        <dbReference type="Proteomes" id="UP000320386"/>
    </source>
</evidence>
<comment type="subcellular location">
    <subcellularLocation>
        <location evidence="6">Cytoplasm</location>
    </subcellularLocation>
</comment>
<dbReference type="AlphaFoldDB" id="A0A518C168"/>
<name>A0A518C168_9BACT</name>
<dbReference type="Pfam" id="PF01709">
    <property type="entry name" value="Transcrip_reg"/>
    <property type="match status" value="1"/>
</dbReference>
<dbReference type="InterPro" id="IPR029072">
    <property type="entry name" value="YebC-like"/>
</dbReference>
<comment type="similarity">
    <text evidence="1 6">Belongs to the TACO1 family.</text>
</comment>
<dbReference type="RefSeq" id="WP_145447114.1">
    <property type="nucleotide sequence ID" value="NZ_CP036280.1"/>
</dbReference>
<dbReference type="InterPro" id="IPR048300">
    <property type="entry name" value="TACO1_YebC-like_2nd/3rd_dom"/>
</dbReference>
<feature type="region of interest" description="Disordered" evidence="7">
    <location>
        <begin position="1"/>
        <end position="22"/>
    </location>
</feature>
<dbReference type="EMBL" id="CP036280">
    <property type="protein sequence ID" value="QDU72971.1"/>
    <property type="molecule type" value="Genomic_DNA"/>
</dbReference>
<evidence type="ECO:0000313" key="10">
    <source>
        <dbReference type="EMBL" id="QDU72971.1"/>
    </source>
</evidence>
<dbReference type="InterPro" id="IPR049083">
    <property type="entry name" value="TACO1_YebC_N"/>
</dbReference>
<dbReference type="SUPFAM" id="SSF75625">
    <property type="entry name" value="YebC-like"/>
    <property type="match status" value="1"/>
</dbReference>
<feature type="domain" description="TACO1/YebC-like second and third" evidence="8">
    <location>
        <begin position="82"/>
        <end position="237"/>
    </location>
</feature>
<evidence type="ECO:0000259" key="8">
    <source>
        <dbReference type="Pfam" id="PF01709"/>
    </source>
</evidence>
<feature type="domain" description="TACO1/YebC-like N-terminal" evidence="9">
    <location>
        <begin position="5"/>
        <end position="76"/>
    </location>
</feature>
<dbReference type="KEGG" id="mcad:Pan265_28490"/>
<evidence type="ECO:0000256" key="2">
    <source>
        <dbReference type="ARBA" id="ARBA00022490"/>
    </source>
</evidence>
<dbReference type="NCBIfam" id="NF009044">
    <property type="entry name" value="PRK12378.1"/>
    <property type="match status" value="1"/>
</dbReference>
<keyword evidence="4 6" id="KW-0238">DNA-binding</keyword>
<accession>A0A518C168</accession>
<dbReference type="Gene3D" id="3.30.70.980">
    <property type="match status" value="2"/>
</dbReference>
<evidence type="ECO:0000256" key="7">
    <source>
        <dbReference type="SAM" id="MobiDB-lite"/>
    </source>
</evidence>
<dbReference type="FunFam" id="3.30.70.980:FF:000002">
    <property type="entry name" value="Probable transcriptional regulatory protein YebC"/>
    <property type="match status" value="1"/>
</dbReference>
<proteinExistence type="inferred from homology"/>
<dbReference type="HAMAP" id="MF_00693">
    <property type="entry name" value="Transcrip_reg_TACO1"/>
    <property type="match status" value="1"/>
</dbReference>
<keyword evidence="3 6" id="KW-0805">Transcription regulation</keyword>
<dbReference type="Gene3D" id="1.10.10.200">
    <property type="match status" value="1"/>
</dbReference>
<keyword evidence="2 6" id="KW-0963">Cytoplasm</keyword>
<organism evidence="10 11">
    <name type="scientific">Mucisphaera calidilacus</name>
    <dbReference type="NCBI Taxonomy" id="2527982"/>
    <lineage>
        <taxon>Bacteria</taxon>
        <taxon>Pseudomonadati</taxon>
        <taxon>Planctomycetota</taxon>
        <taxon>Phycisphaerae</taxon>
        <taxon>Phycisphaerales</taxon>
        <taxon>Phycisphaeraceae</taxon>
        <taxon>Mucisphaera</taxon>
    </lineage>
</organism>
<dbReference type="GO" id="GO:0003677">
    <property type="term" value="F:DNA binding"/>
    <property type="evidence" value="ECO:0007669"/>
    <property type="project" value="UniProtKB-UniRule"/>
</dbReference>
<dbReference type="NCBIfam" id="TIGR01033">
    <property type="entry name" value="YebC/PmpR family DNA-binding transcriptional regulator"/>
    <property type="match status" value="1"/>
</dbReference>